<dbReference type="SMART" id="SM00291">
    <property type="entry name" value="ZnF_ZZ"/>
    <property type="match status" value="1"/>
</dbReference>
<dbReference type="GO" id="GO:0010311">
    <property type="term" value="P:lateral root formation"/>
    <property type="evidence" value="ECO:0007669"/>
    <property type="project" value="EnsemblPlants"/>
</dbReference>
<evidence type="ECO:0000313" key="18">
    <source>
        <dbReference type="EMBL" id="OAY56966.1"/>
    </source>
</evidence>
<name>A0A2C9WBQ0_MANES</name>
<keyword evidence="9" id="KW-0472">Membrane</keyword>
<feature type="zinc finger region" description="UBR-type" evidence="13">
    <location>
        <begin position="1577"/>
        <end position="1648"/>
    </location>
</feature>
<keyword evidence="5" id="KW-0479">Metal-binding</keyword>
<dbReference type="SUPFAM" id="SSF101908">
    <property type="entry name" value="Putative isomerase YbhE"/>
    <property type="match status" value="1"/>
</dbReference>
<evidence type="ECO:0000256" key="7">
    <source>
        <dbReference type="ARBA" id="ARBA00022833"/>
    </source>
</evidence>
<keyword evidence="4" id="KW-0812">Transmembrane</keyword>
<dbReference type="GO" id="GO:0009734">
    <property type="term" value="P:auxin-activated signaling pathway"/>
    <property type="evidence" value="ECO:0007669"/>
    <property type="project" value="UniProtKB-KW"/>
</dbReference>
<evidence type="ECO:0000256" key="13">
    <source>
        <dbReference type="PROSITE-ProRule" id="PRU00508"/>
    </source>
</evidence>
<dbReference type="PANTHER" id="PTHR21725">
    <property type="entry name" value="E3 UBIQUITIN-PROTEIN LIGASE UBR4"/>
    <property type="match status" value="1"/>
</dbReference>
<dbReference type="CDD" id="cd19681">
    <property type="entry name" value="UBR-box_BIG_like"/>
    <property type="match status" value="1"/>
</dbReference>
<evidence type="ECO:0000256" key="9">
    <source>
        <dbReference type="ARBA" id="ARBA00023136"/>
    </source>
</evidence>
<dbReference type="InterPro" id="IPR056530">
    <property type="entry name" value="UBR4-like_dom"/>
</dbReference>
<dbReference type="Pfam" id="PF24079">
    <property type="entry name" value="UBR4"/>
    <property type="match status" value="1"/>
</dbReference>
<dbReference type="PROSITE" id="PS01357">
    <property type="entry name" value="ZF_ZZ_1"/>
    <property type="match status" value="1"/>
</dbReference>
<dbReference type="InterPro" id="IPR025704">
    <property type="entry name" value="E3_Ub_ligase_UBR4_C"/>
</dbReference>
<comment type="subcellular location">
    <subcellularLocation>
        <location evidence="1">Membrane</location>
        <topology evidence="1">Multi-pass membrane protein</topology>
    </subcellularLocation>
</comment>
<sequence length="5109" mass="569412">MADHLTKLYHSLFEEKLPPTDLFLRIRSDNSIKQALHHIYIILKRALSTIEPADAGHATTSNKEIKLGYQSWTNLQIQSLIALGLVIVSASRSLSVEQAEPMVIAVVQQLLEFAVCYLERSDFSTDDLSIQGNVLLLMELALVDGIDKASDPSHSCSINSLLELLPMDSGDCCNTELESYIKCSLQEGVSCSMGEKPVDQLLMTLAYDCVQPEWQAIGFSGSKQDLNSLIFLCQHWAFVHMGCARRLILCFKDLVDLPYVYHEKSAGPEFCRRLSFGLRILKLVRNLMKDIPNVGYDASLLQEVALCADLLPRLFKISCEFANNQAVVEGSSDCLVLLLLEEFLLLVQVVFCNSCAFQNIQVCIVASLLDNLDSSIWRYNKSAANPKPPLVYFPRSVLHILKLIKDLRRQTYQALDLKGFDTVLIGSSTDMKNNYPLCHAHSEKVPLLKKFNIEDLWKIIFAPSTQWMDNLMHLIFFLYCEGVKLRPKVERSHSSSLRTNCPSEVENVVCHDDEALFGNLFSEGGRSLGSTDGYDQPPVTVNSCSGNGNMPMQAASELLSFLKECVFSHDWSPFLFEDGRKRLRENHIDILLSILISQGRCSEDKSADRCAVSLEEKKIGHIYEICFELLQNLLTCHALSGTLEEYLVEKILNVENGAFVYNDQTLTLLSHTLCSRKGLAGSQLRTRLYEGFVGFIVDKSKAVCLKCPSIKEFIGTLPSVFHIEILLMAFHLSLEREKATLANLIFSSLQRIDAPSAGFCATQLSCWALIVSRLILLLRHMMFYPHTCPTSLLLDFRSKLREVPGCTPVLPNIINDQASSWASIAVKVVLSEWVEADPSISALANQLIDVSAVPPLLCRDELAIESLCLSWKDISATFSQILGFWKGRRAAAVEDLIVERYMFLLCVDIPIMSSRSNKLLLWSETQSIDISNMMFFFHFSHSLIANCDDIGKSMELPDVVIGVLQHLCALHMSADVKELGWDFLRVGFWSSLVLSLLNVGISQYSIKNGVPGVSPFWIENTARDNLYVTVAEGLTSCLIEAGQVPLLLRMLSSLLNRYLQVYQEAFLTTHDDGECNAIRLSSLLLLKHSGLEKSLQDEFLKKSDINSYHLESYSDLFSKWDAIVDKRAPTVRCKVLWECMMHGFPSHLQTPSAILLSCILSIRGIIFVLDRLFGLENLRESICKERAVLCQILSSVMIIKFDRIFESIRGKCEAIVRNLSSGSELSDYSDLFLMKHMEGFLREINARDEHDSSTLEWVITKIINTADSLRKDPLKSAIFKFYLGVEDASETVEEFYGLQRGDLLVLLDSLDNCASESVNGKVLSFFVDLLLGDFFPNLKQKVEKKFFEMDVRSLSTWLEKRLLGCVLEASDGAGCAKGNSVFLRETTMNFILSLVSSPSELHATELNRHLFEAVLASLDTAFLLFDVHVAKSYFQFVVQLSRGEYLMKLLLTRTVVLMEKLAVDDRLLPGLKFLFGFFGNVLSDSETCKKTLEKKSGKSLSGSNLGTVSVVLKPIGSRKNSDSVVLSASQEGGSAAVECDATSVDEDEDDGTSDGEVASIDKDDEEDTNSERTLASKVCTFTSSGSNFMEQHWYFCYTCDLTVSKGCCSVCAKVCHRGHRVVYSRSSRFFCDCGAGGVRGSNCQCLKPRKFTGSESAPIRSASNFQSFLPFSEDADQLPESDSDLDEDLSSDTDNSLRLSIPRELQDGVTALLQELDVESRILQLCSSLMPSITSKRGSNLSKDKKIVLGKNKVLSYGADLLHLKKAYKGGSLDLKIKADYPNAKELRSHLASGSLVKSLLSVSSRGRLAVGEGDKVAIFDVGQLIGQATIAPVTADKTNIKPLSRNVVRFEIVHLTFNSVVENYLAVAGYEDCQVLTLNPRGEVTDRLAIELALQGAYIRQISWVPGSQVKLMVVTNRFIKIYDLSQDNISPLHYITMPDDIIVDATLLMASQGRMFLVVLSEQGSLFRLELSVEGNVGATPLKEIINIQDREINAKGSSLYYSSTYKLLFISYQDGTTLMGQLSLDATYLTEMSFVYEDEQDGNMRPAGLHRWRELLMGSGLFVCFSSVKSNAALAVSMGLDELHAQSMRHAVSSTSHLVGLTAYKPLSKDKIHCLVLHDDGSLQIYSHIPSGSDGGASLTAEKVKKLGSGILNNKAYAGVKPEFPLDFFEKTVCITADVKLGGDAIRNSDSEAAKHSLASEDGFLESPSPAGFKISVSNSNPDIVMVGFRVHVGNTSANHIPSDITIFQRVIKLDEGMRSWYDIPFTVAESLLADEEFVITIGPTFNGTTLPRIDSLEVYGRAKDEFGWKEKMDAVLDIEARVLGSNSLLGGAGKKCRSVQSAPIQEQVVADGLKLLSRLYSLSRSQEDDSKMEPSELKCKLLLETIFESDREPLLQAAACRVLQSVFPKKERYYQVKDTMRLHGVVKSTSMLSSRLGAGENTGGWMVEEFTAQMRAVSKIALHRRSNLALFLETNGSEVVDGLMQVLWGILEFEQPDTQTMNNIVVSSVELIYCYAECLALHGKDTMGPSVAPAVVLLKKLLFSPNESVQTSSSLAISSRLLQVPFPKQTMLATDDAVDSAVSASGSAEATGGNTQVMIEEDSITSSVQYCCDGCSTVPILRRRWHCTVCPDFDLCEACYQVLDADRLPPPHSRDHPMTAIPIEVEPLGGEGNEIHFSTDDANDSNLMPISADVSVQNSTPSIHVLEANESGEFSASVADAVSISASKRAVNSLLLSELLEQLKGWMQTTSGVHAIPVMQLFYRLSSAVGGPFIDSYKPEALDLEKLIRWFLDEIDLKKPFVAKTRSSFGEVAILVFMFFTLMLRNWHQPGSDGSIPKSSGNTELHDKNVIQVSSVASQSSMDGQEKNDFTSQLLRACNTLRNQAFVNYLMDILQQLVNVFKSPNANFDTTHGLNAGFGCGALLTVRRDLPAGNFSPFFSDSYAKAHRVDIFTDYHRLLLENVFRLAYTLVRPEKQDKTGEKDKVYKISSGKDLKLDGYQDVLCSYINNPHTTFVRRYARRLFLHLCGSKTHYYSVRDSWQFSTEMKKLWKHTNKSGGPQNPVPYERSVKIVKCLSTMAEVATARPRNWQKYCSRHGDVLPFLMNAVFYFGEESVIQTLKLLNLAFYSGKDITHSLQKFEAVDSGTSSNKSGAQSLDSKKKKKGEVGMGTESGLEKSYLDMESAVDIFTDKGGDILRQFVDCFLLEWNSSSVRTEAKCVLYGAWHHGKHSFKETMLMTFLQKVKNLPMYGQNIVEFSELVTWLLGKVPDASSKQQTADLVDRCLTPDVIRCIFETLHTQNELIANHPNSRIYNTLSGLVEFDGYYLESEPCVACSSPEVPYSKMKLESLKSETKFTDNRIIVKCTGSYTIQTVTMNVHDARKSKSVKVLNLYYNNRPVADLSELKNNWSLWKRAKSCHLVFNQTELKVEFPIPITACNFMIELDSFYENLQALSLEPLQCPRCSRPVTDKHGICSNCHENAYQCRQCRNINYENLDSFLCNECGYSKYGRFEFNFMAKPSFTFDNMENDDDMKRGLAAIESESENAHRRYQQLLGFKKPLLKIVSSIGENEMDSQQKDSIQQMMVSLPGPSCKINRKIALLGVLYGEKCKAAFDSVSKSVQTLQGLRRVLMSYLHQKHSDDSIAASRFVVSRSPNNCYGCATTFVTQCLEMLQVLSKHPNSKKQLVAAGILSELFENNIHQGPKTTRVQARAVLCALSEGDINAITELNSLIQKKVMYCLEHHRSMDIALATREELLLLSEVCSLADEFWESRLRVVFQLLFSSIKLGAKHPAIAEHVILPCLRIISQACTPPKPDTVDKEQGVGKSASAAQLKDENNSNTSGPLGGVVSGNKSAQEPSEKNWDASHKTQDIQLLSYSEWEKGASYLDFVRRQYKVSQAVKGAGQRSRTQRHEYLALKYALRWRRRACKTSKGDLSTFELGSWVTELVLSACSQSIRSEMCMLISLLCAQSSSRRFRLLNLLMALLPATLAAGESAAEYFELLFKMIDSEDARLFLTVRGCLTTICKLITQEVVSVESFERSLHIDISQGFILHKLIELLGKFLEVPNIRSRFMRDNLLSDILEALIVIRGLVVQKTKLISDCNRLLNDLLESLLLESSENKRQFIRACICGLQIHGEERKGRTCLFILEQLCNLICPSKPESVYLLVLNKAHTQEEFIRGSMTKNPYSSAEIGPLMRDVKNKICHQLDLLGLLEDDYGMELLIAGNIISLDLSVAQVYEQVWKKSNGQASSAMANSTLLSSSGMTSARDCPPMTVTYRLQGLDGEATEPMIKELEEDREESQDPEVEFAIAGAVREFGGFEILLGMIQRLRDDFKSNQEQLVAVLNLLMHCCKIRENRRALLNLGALGLLLETARRAFSVDAMEPAEGILLIVESLTLEANESHNISITQSALTVTNEETGTGEQAKKIVLMFLERLCHPSGLKKSNKQQRNTEMVARILPYLTYGEPAAMEALIQHFNPYLQNWRDFDQLQKQHQDNQRDDNIAQKAAEQRFTVENFVRVSESLKTSSCGERLKDIILEKGIIDVAIKHLRESFAVAGQAGSKSSAEWSSGLKLPSVPHILSMLRGLSMGHFATQVCIDEGGILPLLHALEGVSGENEIGARAENLLDTLSNKEGKGDGFLEEKVRKLRHATRDEMRRRALRRREELLQGLGMRQERERIVVAQPILEGLEDVEEEEDGLACMVCREGYSLRPTDLLGVYSYSKRVNLGVGTSGSARGECVYTTVSYFNIIHFQCHQEAKRADAALRNPKKEWEGATLRNNESLCNSLFPVRGPSVPLAQYNRYVEQYWDNLNALGRADGSRLRLLSYDIVLMLARFATGASFSAESRGGGRESNSRFLPFMIQMARHLLEGSSSQRHSMAKAVSSYISSSYLDSRSAPGAQPAPGTEETVQFMMVNSLLSESYESWLQHRSSFLQRGIYHAYMQHTHGRSTARASSTSTGMVRMESASISPMTEMADADELLPIIRPMLVYTGLIEQLQRFFKFKKSPHMPTIRAEGTSTGSEGEDESGSLEGWEVVMKERLLNVREMVGFSKELLSWLDEMSSATDLQEAFDIIGVLADVLANGISRCEDFVHAAVNAGKS</sequence>
<dbReference type="Gramene" id="Manes.02G059900.1.v8.1">
    <property type="protein sequence ID" value="Manes.02G059900.1.v8.1.CDS"/>
    <property type="gene ID" value="Manes.02G059900.v8.1"/>
</dbReference>
<dbReference type="OrthoDB" id="30336at2759"/>
<dbReference type="PROSITE" id="PS52043">
    <property type="entry name" value="UBR4_E3"/>
    <property type="match status" value="1"/>
</dbReference>
<dbReference type="SMART" id="SM00396">
    <property type="entry name" value="ZnF_UBR1"/>
    <property type="match status" value="1"/>
</dbReference>
<dbReference type="EMBL" id="CM004388">
    <property type="protein sequence ID" value="OAY56966.1"/>
    <property type="molecule type" value="Genomic_DNA"/>
</dbReference>
<dbReference type="InterPro" id="IPR000433">
    <property type="entry name" value="Znf_ZZ"/>
</dbReference>
<keyword evidence="19" id="KW-1185">Reference proteome</keyword>
<accession>A0A2C9WBQ0</accession>
<evidence type="ECO:0000256" key="15">
    <source>
        <dbReference type="SAM" id="MobiDB-lite"/>
    </source>
</evidence>
<comment type="caution">
    <text evidence="18">The sequence shown here is derived from an EMBL/GenBank/DDBJ whole genome shotgun (WGS) entry which is preliminary data.</text>
</comment>
<feature type="domain" description="ZZ-type" evidence="16">
    <location>
        <begin position="2611"/>
        <end position="2670"/>
    </location>
</feature>
<keyword evidence="8" id="KW-1133">Transmembrane helix</keyword>
<dbReference type="PROSITE" id="PS50135">
    <property type="entry name" value="ZF_ZZ_2"/>
    <property type="match status" value="1"/>
</dbReference>
<dbReference type="InterPro" id="IPR045189">
    <property type="entry name" value="UBR4-like"/>
</dbReference>
<evidence type="ECO:0000259" key="16">
    <source>
        <dbReference type="PROSITE" id="PS50135"/>
    </source>
</evidence>
<evidence type="ECO:0000313" key="19">
    <source>
        <dbReference type="Proteomes" id="UP000091857"/>
    </source>
</evidence>
<evidence type="ECO:0000256" key="12">
    <source>
        <dbReference type="PROSITE-ProRule" id="PRU00228"/>
    </source>
</evidence>
<evidence type="ECO:0000259" key="17">
    <source>
        <dbReference type="PROSITE" id="PS51157"/>
    </source>
</evidence>
<evidence type="ECO:0000256" key="10">
    <source>
        <dbReference type="ARBA" id="ARBA00023294"/>
    </source>
</evidence>
<evidence type="ECO:0000256" key="14">
    <source>
        <dbReference type="PROSITE-ProRule" id="PRU01388"/>
    </source>
</evidence>
<feature type="compositionally biased region" description="Acidic residues" evidence="15">
    <location>
        <begin position="1543"/>
        <end position="1553"/>
    </location>
</feature>
<dbReference type="PANTHER" id="PTHR21725:SF1">
    <property type="entry name" value="E3 UBIQUITIN-PROTEIN LIGASE UBR4"/>
    <property type="match status" value="1"/>
</dbReference>
<evidence type="ECO:0000256" key="5">
    <source>
        <dbReference type="ARBA" id="ARBA00022723"/>
    </source>
</evidence>
<feature type="domain" description="UBR-type" evidence="17">
    <location>
        <begin position="1577"/>
        <end position="1648"/>
    </location>
</feature>
<evidence type="ECO:0000256" key="2">
    <source>
        <dbReference type="ARBA" id="ARBA00009970"/>
    </source>
</evidence>
<evidence type="ECO:0000256" key="6">
    <source>
        <dbReference type="ARBA" id="ARBA00022771"/>
    </source>
</evidence>
<dbReference type="Pfam" id="PF13764">
    <property type="entry name" value="E3_UbLigase_R4"/>
    <property type="match status" value="1"/>
</dbReference>
<dbReference type="GO" id="GO:0009620">
    <property type="term" value="P:response to fungus"/>
    <property type="evidence" value="ECO:0007669"/>
    <property type="project" value="EnsemblPlants"/>
</dbReference>
<dbReference type="InterPro" id="IPR011989">
    <property type="entry name" value="ARM-like"/>
</dbReference>
<dbReference type="GO" id="GO:0016020">
    <property type="term" value="C:membrane"/>
    <property type="evidence" value="ECO:0007669"/>
    <property type="project" value="UniProtKB-SubCell"/>
</dbReference>
<feature type="region of interest" description="Disordered" evidence="15">
    <location>
        <begin position="3818"/>
        <end position="3871"/>
    </location>
</feature>
<keyword evidence="3" id="KW-0217">Developmental protein</keyword>
<evidence type="ECO:0000256" key="1">
    <source>
        <dbReference type="ARBA" id="ARBA00004141"/>
    </source>
</evidence>
<feature type="compositionally biased region" description="Polar residues" evidence="15">
    <location>
        <begin position="3148"/>
        <end position="3160"/>
    </location>
</feature>
<evidence type="ECO:0000256" key="3">
    <source>
        <dbReference type="ARBA" id="ARBA00022473"/>
    </source>
</evidence>
<reference evidence="19" key="1">
    <citation type="journal article" date="2016" name="Nat. Biotechnol.">
        <title>Sequencing wild and cultivated cassava and related species reveals extensive interspecific hybridization and genetic diversity.</title>
        <authorList>
            <person name="Bredeson J.V."/>
            <person name="Lyons J.B."/>
            <person name="Prochnik S.E."/>
            <person name="Wu G.A."/>
            <person name="Ha C.M."/>
            <person name="Edsinger-Gonzales E."/>
            <person name="Grimwood J."/>
            <person name="Schmutz J."/>
            <person name="Rabbi I.Y."/>
            <person name="Egesi C."/>
            <person name="Nauluvula P."/>
            <person name="Lebot V."/>
            <person name="Ndunguru J."/>
            <person name="Mkamilo G."/>
            <person name="Bart R.S."/>
            <person name="Setter T.L."/>
            <person name="Gleadow R.M."/>
            <person name="Kulakow P."/>
            <person name="Ferguson M.E."/>
            <person name="Rounsley S."/>
            <person name="Rokhsar D.S."/>
        </authorList>
    </citation>
    <scope>NUCLEOTIDE SEQUENCE [LARGE SCALE GENOMIC DNA]</scope>
    <source>
        <strain evidence="19">cv. AM560-2</strain>
    </source>
</reference>
<dbReference type="PROSITE" id="PS51157">
    <property type="entry name" value="ZF_UBR"/>
    <property type="match status" value="1"/>
</dbReference>
<feature type="region of interest" description="Disordered" evidence="15">
    <location>
        <begin position="1675"/>
        <end position="1695"/>
    </location>
</feature>
<dbReference type="CDD" id="cd02249">
    <property type="entry name" value="ZZ"/>
    <property type="match status" value="1"/>
</dbReference>
<evidence type="ECO:0000256" key="11">
    <source>
        <dbReference type="ARBA" id="ARBA00070858"/>
    </source>
</evidence>
<feature type="region of interest" description="Disordered" evidence="15">
    <location>
        <begin position="3147"/>
        <end position="3173"/>
    </location>
</feature>
<dbReference type="Gene3D" id="3.30.60.90">
    <property type="match status" value="1"/>
</dbReference>
<dbReference type="Gene3D" id="1.25.10.10">
    <property type="entry name" value="Leucine-rich Repeat Variant"/>
    <property type="match status" value="1"/>
</dbReference>
<proteinExistence type="inferred from homology"/>
<dbReference type="InterPro" id="IPR016024">
    <property type="entry name" value="ARM-type_fold"/>
</dbReference>
<dbReference type="GO" id="GO:0009640">
    <property type="term" value="P:photomorphogenesis"/>
    <property type="evidence" value="ECO:0007669"/>
    <property type="project" value="EnsemblPlants"/>
</dbReference>
<keyword evidence="7" id="KW-0862">Zinc</keyword>
<keyword evidence="6 12" id="KW-0863">Zinc-finger</keyword>
<dbReference type="InterPro" id="IPR003126">
    <property type="entry name" value="Znf_UBR"/>
</dbReference>
<feature type="region of interest" description="UBR4 E3 catalytic module" evidence="14">
    <location>
        <begin position="4581"/>
        <end position="5107"/>
    </location>
</feature>
<dbReference type="FunFam" id="3.30.60.90:FF:000010">
    <property type="entry name" value="auxin transport protein BIG"/>
    <property type="match status" value="1"/>
</dbReference>
<feature type="compositionally biased region" description="Acidic residues" evidence="15">
    <location>
        <begin position="1675"/>
        <end position="1691"/>
    </location>
</feature>
<dbReference type="GO" id="GO:0048281">
    <property type="term" value="P:inflorescence morphogenesis"/>
    <property type="evidence" value="ECO:0007669"/>
    <property type="project" value="EnsemblPlants"/>
</dbReference>
<dbReference type="SUPFAM" id="SSF48371">
    <property type="entry name" value="ARM repeat"/>
    <property type="match status" value="1"/>
</dbReference>
<dbReference type="GO" id="GO:0009826">
    <property type="term" value="P:unidimensional cell growth"/>
    <property type="evidence" value="ECO:0007669"/>
    <property type="project" value="EnsemblPlants"/>
</dbReference>
<organism evidence="18 19">
    <name type="scientific">Manihot esculenta</name>
    <name type="common">Cassava</name>
    <name type="synonym">Jatropha manihot</name>
    <dbReference type="NCBI Taxonomy" id="3983"/>
    <lineage>
        <taxon>Eukaryota</taxon>
        <taxon>Viridiplantae</taxon>
        <taxon>Streptophyta</taxon>
        <taxon>Embryophyta</taxon>
        <taxon>Tracheophyta</taxon>
        <taxon>Spermatophyta</taxon>
        <taxon>Magnoliopsida</taxon>
        <taxon>eudicotyledons</taxon>
        <taxon>Gunneridae</taxon>
        <taxon>Pentapetalae</taxon>
        <taxon>rosids</taxon>
        <taxon>fabids</taxon>
        <taxon>Malpighiales</taxon>
        <taxon>Euphorbiaceae</taxon>
        <taxon>Crotonoideae</taxon>
        <taxon>Manihoteae</taxon>
        <taxon>Manihot</taxon>
    </lineage>
</organism>
<dbReference type="GO" id="GO:0009926">
    <property type="term" value="P:auxin polar transport"/>
    <property type="evidence" value="ECO:0000318"/>
    <property type="project" value="GO_Central"/>
</dbReference>
<dbReference type="Proteomes" id="UP000091857">
    <property type="component" value="Chromosome 2"/>
</dbReference>
<keyword evidence="10" id="KW-0927">Auxin signaling pathway</keyword>
<comment type="similarity">
    <text evidence="2 14">Belongs to the UBR4 family.</text>
</comment>
<gene>
    <name evidence="18" type="ORF">MANES_02G059900v8</name>
</gene>
<evidence type="ECO:0000256" key="8">
    <source>
        <dbReference type="ARBA" id="ARBA00022989"/>
    </source>
</evidence>
<feature type="region of interest" description="Disordered" evidence="15">
    <location>
        <begin position="1536"/>
        <end position="1569"/>
    </location>
</feature>
<feature type="compositionally biased region" description="Basic and acidic residues" evidence="15">
    <location>
        <begin position="3862"/>
        <end position="3871"/>
    </location>
</feature>
<dbReference type="GO" id="GO:0008270">
    <property type="term" value="F:zinc ion binding"/>
    <property type="evidence" value="ECO:0007669"/>
    <property type="project" value="UniProtKB-KW"/>
</dbReference>
<dbReference type="InterPro" id="IPR043145">
    <property type="entry name" value="Znf_ZZ_sf"/>
</dbReference>
<dbReference type="SUPFAM" id="SSF57850">
    <property type="entry name" value="RING/U-box"/>
    <property type="match status" value="1"/>
</dbReference>
<dbReference type="Pfam" id="PF00569">
    <property type="entry name" value="ZZ"/>
    <property type="match status" value="1"/>
</dbReference>
<evidence type="ECO:0000256" key="4">
    <source>
        <dbReference type="ARBA" id="ARBA00022692"/>
    </source>
</evidence>
<dbReference type="STRING" id="3983.A0A2C9WBQ0"/>
<protein>
    <recommendedName>
        <fullName evidence="11">Auxin transport protein BIG</fullName>
    </recommendedName>
</protein>